<dbReference type="Gene3D" id="3.40.50.1000">
    <property type="entry name" value="HAD superfamily/HAD-like"/>
    <property type="match status" value="1"/>
</dbReference>
<keyword evidence="15 20" id="KW-1133">Transmembrane helix</keyword>
<dbReference type="GO" id="GO:0043682">
    <property type="term" value="F:P-type divalent copper transporter activity"/>
    <property type="evidence" value="ECO:0007669"/>
    <property type="project" value="TreeGrafter"/>
</dbReference>
<keyword evidence="7 20" id="KW-0812">Transmembrane</keyword>
<dbReference type="InterPro" id="IPR027256">
    <property type="entry name" value="P-typ_ATPase_IB"/>
</dbReference>
<dbReference type="Gene3D" id="3.40.1110.10">
    <property type="entry name" value="Calcium-transporting ATPase, cytoplasmic domain N"/>
    <property type="match status" value="1"/>
</dbReference>
<dbReference type="FunFam" id="3.30.70.100:FF:000005">
    <property type="entry name" value="Copper-exporting P-type ATPase A"/>
    <property type="match status" value="1"/>
</dbReference>
<dbReference type="InterPro" id="IPR059000">
    <property type="entry name" value="ATPase_P-type_domA"/>
</dbReference>
<evidence type="ECO:0000256" key="17">
    <source>
        <dbReference type="ARBA" id="ARBA00023065"/>
    </source>
</evidence>
<dbReference type="Gene3D" id="3.30.70.100">
    <property type="match status" value="2"/>
</dbReference>
<evidence type="ECO:0000256" key="18">
    <source>
        <dbReference type="ARBA" id="ARBA00023136"/>
    </source>
</evidence>
<evidence type="ECO:0000256" key="8">
    <source>
        <dbReference type="ARBA" id="ARBA00022723"/>
    </source>
</evidence>
<evidence type="ECO:0000256" key="11">
    <source>
        <dbReference type="ARBA" id="ARBA00022796"/>
    </source>
</evidence>
<keyword evidence="13" id="KW-0460">Magnesium</keyword>
<feature type="transmembrane region" description="Helical" evidence="20">
    <location>
        <begin position="439"/>
        <end position="462"/>
    </location>
</feature>
<feature type="transmembrane region" description="Helical" evidence="20">
    <location>
        <begin position="775"/>
        <end position="797"/>
    </location>
</feature>
<dbReference type="PRINTS" id="PR00943">
    <property type="entry name" value="CUATPASE"/>
</dbReference>
<dbReference type="GO" id="GO:0005524">
    <property type="term" value="F:ATP binding"/>
    <property type="evidence" value="ECO:0007669"/>
    <property type="project" value="UniProtKB-KW"/>
</dbReference>
<evidence type="ECO:0000256" key="5">
    <source>
        <dbReference type="ARBA" id="ARBA00022475"/>
    </source>
</evidence>
<keyword evidence="8" id="KW-0479">Metal-binding</keyword>
<name>A0A0F9W8I0_9ZZZZ</name>
<dbReference type="EC" id="7.2.2.8" evidence="3"/>
<dbReference type="FunFam" id="2.70.150.10:FF:000002">
    <property type="entry name" value="Copper-transporting ATPase 1, putative"/>
    <property type="match status" value="1"/>
</dbReference>
<evidence type="ECO:0000256" key="4">
    <source>
        <dbReference type="ARBA" id="ARBA00022448"/>
    </source>
</evidence>
<evidence type="ECO:0000256" key="1">
    <source>
        <dbReference type="ARBA" id="ARBA00004651"/>
    </source>
</evidence>
<dbReference type="InterPro" id="IPR001757">
    <property type="entry name" value="P_typ_ATPase"/>
</dbReference>
<evidence type="ECO:0000256" key="3">
    <source>
        <dbReference type="ARBA" id="ARBA00012517"/>
    </source>
</evidence>
<dbReference type="InterPro" id="IPR036412">
    <property type="entry name" value="HAD-like_sf"/>
</dbReference>
<dbReference type="CDD" id="cd00371">
    <property type="entry name" value="HMA"/>
    <property type="match status" value="2"/>
</dbReference>
<dbReference type="PRINTS" id="PR00119">
    <property type="entry name" value="CATATPASE"/>
</dbReference>
<comment type="subcellular location">
    <subcellularLocation>
        <location evidence="1">Cell membrane</location>
        <topology evidence="1">Multi-pass membrane protein</topology>
    </subcellularLocation>
</comment>
<dbReference type="PROSITE" id="PS50846">
    <property type="entry name" value="HMA_2"/>
    <property type="match status" value="2"/>
</dbReference>
<gene>
    <name evidence="22" type="ORF">LCGC14_0314180</name>
</gene>
<sequence length="824" mass="87476">MAQYVDIEIRGMSCASCVGRVERALSQQPGVINAQVNLAAQKAAIQVEAGTATTSLLNAIETAGYQPVVESLDIPITGMSCGSCVSRIERTLTKLPGMVEVSVNLATQKAFVRFLPGAVSLPRIQHAIREAGYEPQDTDTPSPTDSEDRERAELRRRVVLAAIFTIPVVIIAMGKMIPAFDTLLTSLMPHRGWMGVEWLLATPVQFYAGARFYRVGFAELRHFNPGMNSLVMIGSSAAYFYSVAALLVPGLFPVGTAVSYFEAAAVIVTLILLGRYFEHIAKGRTSEAIKKLLQLQAKTARVIREDETVELPIDAVVTGDRILVRPGERVPVDGIVEEGHSYVDESMISGEPVPVVKQKDSEVVGGTINKNGALTFRATRVGADTVLSQIVRMVEAAQAEKPPIQQLADRIAGVFVPVVIAIAMVTFGVWFAVGPAPALSFAFVTTVSVLLIACPCAMGLATPTAIMVSTGKGAEMGVLFRKGAALETLAKMNTVVLDKTGTLTQGRPELTDFEAINGHENDVLRLVAAVEAQSEHPIAEAIVQGAKTRGLELPPVSRFSAEPGYGIEAEVDGHLVHVGADRYMHRLEIELGQAETRAKVLAENAKSPLYAAVDGQLAAVIAVADPLKEGSADAIAALKAQGLEVAMLTGDNRATADAIARQVGIQQVLAEVLPDQKAAEIRRLQAEGKRVVFVGDGINDAPALAQADVGIAIGTGTDIAIESGDVVLMSGDLRGIVNATALSKRTHRTIIGNFVWAYGYNVALIPVAAGVLYPFIGVLLSPMLAAAAMSVSSVFVLTNSLRLRRFTPDPGNATPRPNDAVHRA</sequence>
<dbReference type="InterPro" id="IPR008250">
    <property type="entry name" value="ATPase_P-typ_transduc_dom_A_sf"/>
</dbReference>
<dbReference type="GO" id="GO:0005507">
    <property type="term" value="F:copper ion binding"/>
    <property type="evidence" value="ECO:0007669"/>
    <property type="project" value="InterPro"/>
</dbReference>
<evidence type="ECO:0000313" key="22">
    <source>
        <dbReference type="EMBL" id="KKN81971.1"/>
    </source>
</evidence>
<dbReference type="InterPro" id="IPR044492">
    <property type="entry name" value="P_typ_ATPase_HD_dom"/>
</dbReference>
<evidence type="ECO:0000256" key="14">
    <source>
        <dbReference type="ARBA" id="ARBA00022967"/>
    </source>
</evidence>
<dbReference type="SFLD" id="SFLDS00003">
    <property type="entry name" value="Haloacid_Dehalogenase"/>
    <property type="match status" value="1"/>
</dbReference>
<evidence type="ECO:0000256" key="13">
    <source>
        <dbReference type="ARBA" id="ARBA00022842"/>
    </source>
</evidence>
<dbReference type="SUPFAM" id="SSF55008">
    <property type="entry name" value="HMA, heavy metal-associated domain"/>
    <property type="match status" value="2"/>
</dbReference>
<feature type="domain" description="HMA" evidence="21">
    <location>
        <begin position="3"/>
        <end position="68"/>
    </location>
</feature>
<feature type="transmembrane region" description="Helical" evidence="20">
    <location>
        <begin position="192"/>
        <end position="210"/>
    </location>
</feature>
<dbReference type="GO" id="GO:0016887">
    <property type="term" value="F:ATP hydrolysis activity"/>
    <property type="evidence" value="ECO:0007669"/>
    <property type="project" value="InterPro"/>
</dbReference>
<keyword evidence="10" id="KW-0547">Nucleotide-binding</keyword>
<dbReference type="Gene3D" id="2.70.150.10">
    <property type="entry name" value="Calcium-transporting ATPase, cytoplasmic transduction domain A"/>
    <property type="match status" value="1"/>
</dbReference>
<keyword evidence="5" id="KW-1003">Cell membrane</keyword>
<keyword evidence="17" id="KW-0406">Ion transport</keyword>
<dbReference type="InterPro" id="IPR017969">
    <property type="entry name" value="Heavy-metal-associated_CS"/>
</dbReference>
<evidence type="ECO:0000256" key="6">
    <source>
        <dbReference type="ARBA" id="ARBA00022553"/>
    </source>
</evidence>
<feature type="transmembrane region" description="Helical" evidence="20">
    <location>
        <begin position="411"/>
        <end position="433"/>
    </location>
</feature>
<keyword evidence="12" id="KW-0067">ATP-binding</keyword>
<keyword evidence="4" id="KW-0813">Transport</keyword>
<dbReference type="GO" id="GO:0005886">
    <property type="term" value="C:plasma membrane"/>
    <property type="evidence" value="ECO:0007669"/>
    <property type="project" value="UniProtKB-SubCell"/>
</dbReference>
<dbReference type="GO" id="GO:0055070">
    <property type="term" value="P:copper ion homeostasis"/>
    <property type="evidence" value="ECO:0007669"/>
    <property type="project" value="TreeGrafter"/>
</dbReference>
<dbReference type="InterPro" id="IPR023299">
    <property type="entry name" value="ATPase_P-typ_cyto_dom_N"/>
</dbReference>
<evidence type="ECO:0000256" key="7">
    <source>
        <dbReference type="ARBA" id="ARBA00022692"/>
    </source>
</evidence>
<dbReference type="InterPro" id="IPR023214">
    <property type="entry name" value="HAD_sf"/>
</dbReference>
<dbReference type="InterPro" id="IPR006121">
    <property type="entry name" value="HMA_dom"/>
</dbReference>
<evidence type="ECO:0000259" key="21">
    <source>
        <dbReference type="PROSITE" id="PS50846"/>
    </source>
</evidence>
<dbReference type="SUPFAM" id="SSF81665">
    <property type="entry name" value="Calcium ATPase, transmembrane domain M"/>
    <property type="match status" value="1"/>
</dbReference>
<dbReference type="FunFam" id="3.30.70.100:FF:000001">
    <property type="entry name" value="ATPase copper transporting beta"/>
    <property type="match status" value="1"/>
</dbReference>
<dbReference type="InterPro" id="IPR036163">
    <property type="entry name" value="HMA_dom_sf"/>
</dbReference>
<feature type="transmembrane region" description="Helical" evidence="20">
    <location>
        <begin position="230"/>
        <end position="252"/>
    </location>
</feature>
<keyword evidence="18 20" id="KW-0472">Membrane</keyword>
<dbReference type="PANTHER" id="PTHR43520:SF8">
    <property type="entry name" value="P-TYPE CU(+) TRANSPORTER"/>
    <property type="match status" value="1"/>
</dbReference>
<comment type="similarity">
    <text evidence="2">Belongs to the cation transport ATPase (P-type) (TC 3.A.3) family. Type IB subfamily.</text>
</comment>
<proteinExistence type="inferred from homology"/>
<dbReference type="Pfam" id="PF00403">
    <property type="entry name" value="HMA"/>
    <property type="match status" value="2"/>
</dbReference>
<dbReference type="CDD" id="cd02094">
    <property type="entry name" value="P-type_ATPase_Cu-like"/>
    <property type="match status" value="1"/>
</dbReference>
<feature type="transmembrane region" description="Helical" evidence="20">
    <location>
        <begin position="750"/>
        <end position="769"/>
    </location>
</feature>
<dbReference type="AlphaFoldDB" id="A0A0F9W8I0"/>
<dbReference type="PROSITE" id="PS01047">
    <property type="entry name" value="HMA_1"/>
    <property type="match status" value="2"/>
</dbReference>
<accession>A0A0F9W8I0</accession>
<dbReference type="NCBIfam" id="TIGR00003">
    <property type="entry name" value="copper ion binding protein"/>
    <property type="match status" value="2"/>
</dbReference>
<dbReference type="InterPro" id="IPR006122">
    <property type="entry name" value="HMA_Cu_ion-bd"/>
</dbReference>
<dbReference type="SFLD" id="SFLDF00027">
    <property type="entry name" value="p-type_atpase"/>
    <property type="match status" value="1"/>
</dbReference>
<keyword evidence="14" id="KW-1278">Translocase</keyword>
<keyword evidence="6" id="KW-0597">Phosphoprotein</keyword>
<dbReference type="PROSITE" id="PS00154">
    <property type="entry name" value="ATPASE_E1_E2"/>
    <property type="match status" value="1"/>
</dbReference>
<dbReference type="FunFam" id="3.40.50.1000:FF:000144">
    <property type="entry name" value="copper-transporting ATPase 1 isoform X2"/>
    <property type="match status" value="1"/>
</dbReference>
<feature type="domain" description="HMA" evidence="21">
    <location>
        <begin position="70"/>
        <end position="136"/>
    </location>
</feature>
<dbReference type="NCBIfam" id="TIGR01494">
    <property type="entry name" value="ATPase_P-type"/>
    <property type="match status" value="1"/>
</dbReference>
<dbReference type="GO" id="GO:0140581">
    <property type="term" value="F:P-type monovalent copper transporter activity"/>
    <property type="evidence" value="ECO:0007669"/>
    <property type="project" value="UniProtKB-EC"/>
</dbReference>
<evidence type="ECO:0000256" key="20">
    <source>
        <dbReference type="SAM" id="Phobius"/>
    </source>
</evidence>
<dbReference type="SUPFAM" id="SSF81653">
    <property type="entry name" value="Calcium ATPase, transduction domain A"/>
    <property type="match status" value="1"/>
</dbReference>
<dbReference type="SUPFAM" id="SSF56784">
    <property type="entry name" value="HAD-like"/>
    <property type="match status" value="1"/>
</dbReference>
<keyword evidence="9" id="KW-0677">Repeat</keyword>
<feature type="transmembrane region" description="Helical" evidence="20">
    <location>
        <begin position="258"/>
        <end position="277"/>
    </location>
</feature>
<evidence type="ECO:0000256" key="16">
    <source>
        <dbReference type="ARBA" id="ARBA00023008"/>
    </source>
</evidence>
<dbReference type="InterPro" id="IPR018303">
    <property type="entry name" value="ATPase_P-typ_P_site"/>
</dbReference>
<evidence type="ECO:0000256" key="10">
    <source>
        <dbReference type="ARBA" id="ARBA00022741"/>
    </source>
</evidence>
<organism evidence="22">
    <name type="scientific">marine sediment metagenome</name>
    <dbReference type="NCBI Taxonomy" id="412755"/>
    <lineage>
        <taxon>unclassified sequences</taxon>
        <taxon>metagenomes</taxon>
        <taxon>ecological metagenomes</taxon>
    </lineage>
</organism>
<feature type="transmembrane region" description="Helical" evidence="20">
    <location>
        <begin position="158"/>
        <end position="180"/>
    </location>
</feature>
<evidence type="ECO:0000256" key="9">
    <source>
        <dbReference type="ARBA" id="ARBA00022737"/>
    </source>
</evidence>
<keyword evidence="16" id="KW-0186">Copper</keyword>
<protein>
    <recommendedName>
        <fullName evidence="3">P-type Cu(+) transporter</fullName>
        <ecNumber evidence="3">7.2.2.8</ecNumber>
    </recommendedName>
</protein>
<dbReference type="InterPro" id="IPR023298">
    <property type="entry name" value="ATPase_P-typ_TM_dom_sf"/>
</dbReference>
<dbReference type="PANTHER" id="PTHR43520">
    <property type="entry name" value="ATP7, ISOFORM B"/>
    <property type="match status" value="1"/>
</dbReference>
<dbReference type="SFLD" id="SFLDG00002">
    <property type="entry name" value="C1.7:_P-type_atpase_like"/>
    <property type="match status" value="1"/>
</dbReference>
<evidence type="ECO:0000256" key="19">
    <source>
        <dbReference type="SAM" id="MobiDB-lite"/>
    </source>
</evidence>
<dbReference type="NCBIfam" id="TIGR01511">
    <property type="entry name" value="ATPase-IB1_Cu"/>
    <property type="match status" value="1"/>
</dbReference>
<dbReference type="Pfam" id="PF00702">
    <property type="entry name" value="Hydrolase"/>
    <property type="match status" value="1"/>
</dbReference>
<evidence type="ECO:0000256" key="12">
    <source>
        <dbReference type="ARBA" id="ARBA00022840"/>
    </source>
</evidence>
<comment type="caution">
    <text evidence="22">The sequence shown here is derived from an EMBL/GenBank/DDBJ whole genome shotgun (WGS) entry which is preliminary data.</text>
</comment>
<evidence type="ECO:0000256" key="2">
    <source>
        <dbReference type="ARBA" id="ARBA00006024"/>
    </source>
</evidence>
<evidence type="ECO:0000256" key="15">
    <source>
        <dbReference type="ARBA" id="ARBA00022989"/>
    </source>
</evidence>
<reference evidence="22" key="1">
    <citation type="journal article" date="2015" name="Nature">
        <title>Complex archaea that bridge the gap between prokaryotes and eukaryotes.</title>
        <authorList>
            <person name="Spang A."/>
            <person name="Saw J.H."/>
            <person name="Jorgensen S.L."/>
            <person name="Zaremba-Niedzwiedzka K."/>
            <person name="Martijn J."/>
            <person name="Lind A.E."/>
            <person name="van Eijk R."/>
            <person name="Schleper C."/>
            <person name="Guy L."/>
            <person name="Ettema T.J."/>
        </authorList>
    </citation>
    <scope>NUCLEOTIDE SEQUENCE</scope>
</reference>
<feature type="region of interest" description="Disordered" evidence="19">
    <location>
        <begin position="130"/>
        <end position="150"/>
    </location>
</feature>
<keyword evidence="11" id="KW-0187">Copper transport</keyword>
<dbReference type="NCBIfam" id="TIGR01525">
    <property type="entry name" value="ATPase-IB_hvy"/>
    <property type="match status" value="1"/>
</dbReference>
<dbReference type="Pfam" id="PF00122">
    <property type="entry name" value="E1-E2_ATPase"/>
    <property type="match status" value="1"/>
</dbReference>
<dbReference type="EMBL" id="LAZR01000207">
    <property type="protein sequence ID" value="KKN81971.1"/>
    <property type="molecule type" value="Genomic_DNA"/>
</dbReference>